<dbReference type="InterPro" id="IPR052186">
    <property type="entry name" value="Hydantoin_racemase-like"/>
</dbReference>
<dbReference type="EC" id="5.1.99.5" evidence="3"/>
<dbReference type="GO" id="GO:0047661">
    <property type="term" value="F:amino-acid racemase activity"/>
    <property type="evidence" value="ECO:0007669"/>
    <property type="project" value="InterPro"/>
</dbReference>
<dbReference type="Gene3D" id="3.40.50.12500">
    <property type="match status" value="1"/>
</dbReference>
<dbReference type="PANTHER" id="PTHR28047">
    <property type="entry name" value="PROTEIN DCG1"/>
    <property type="match status" value="1"/>
</dbReference>
<dbReference type="EMBL" id="CP021112">
    <property type="protein sequence ID" value="ARQ03221.1"/>
    <property type="molecule type" value="Genomic_DNA"/>
</dbReference>
<accession>A0A1W7A1B3</accession>
<evidence type="ECO:0000256" key="3">
    <source>
        <dbReference type="ARBA" id="ARBA00066406"/>
    </source>
</evidence>
<evidence type="ECO:0000256" key="1">
    <source>
        <dbReference type="ARBA" id="ARBA00038414"/>
    </source>
</evidence>
<dbReference type="STRING" id="1235591.CAK95_26685"/>
<dbReference type="OrthoDB" id="9791723at2"/>
<dbReference type="KEGG" id="psin:CAK95_26685"/>
<sequence>MRLHIVNPNTTASMTQGIAAAARMVAPPDAVMTVTQPDFGPPSIEGFVDGAYAVPGMLARIIEAETAGADAHVIACFDDTGLDAARAISNAPVVGIAEAAFHLASMLGTRFTVVTTLARSIPIIEDNLLRYGLDRRCARVRASELPVLLLESDPAGAQEKLGHEIERALKEDGADCIVLGCAGMAALAEKFWLRFQVPVIDGVAAGVGLATTLARLGMKTSKAGGYAAPLPKPYVGAFAPFSPIP</sequence>
<comment type="catalytic activity">
    <reaction evidence="2">
        <text>a D-5-monosubstituted hydantoin = a L-5-monosubstituted hydantoin</text>
        <dbReference type="Rhea" id="RHEA:46624"/>
        <dbReference type="ChEBI" id="CHEBI:86339"/>
        <dbReference type="ChEBI" id="CHEBI:86340"/>
        <dbReference type="EC" id="5.1.99.5"/>
    </reaction>
</comment>
<proteinExistence type="inferred from homology"/>
<evidence type="ECO:0000256" key="5">
    <source>
        <dbReference type="ARBA" id="ARBA00093199"/>
    </source>
</evidence>
<name>A0A1W7A1B3_9HYPH</name>
<protein>
    <recommendedName>
        <fullName evidence="4">Hydantoin racemase</fullName>
        <ecNumber evidence="3">5.1.99.5</ecNumber>
    </recommendedName>
</protein>
<dbReference type="GO" id="GO:0036348">
    <property type="term" value="F:hydantoin racemase activity"/>
    <property type="evidence" value="ECO:0007669"/>
    <property type="project" value="UniProtKB-EC"/>
</dbReference>
<evidence type="ECO:0000256" key="6">
    <source>
        <dbReference type="ARBA" id="ARBA00093234"/>
    </source>
</evidence>
<dbReference type="PANTHER" id="PTHR28047:SF5">
    <property type="entry name" value="PROTEIN DCG1"/>
    <property type="match status" value="1"/>
</dbReference>
<dbReference type="Pfam" id="PF01177">
    <property type="entry name" value="Asp_Glu_race"/>
    <property type="match status" value="1"/>
</dbReference>
<dbReference type="Proteomes" id="UP000194137">
    <property type="component" value="Chromosome"/>
</dbReference>
<gene>
    <name evidence="7" type="ORF">CAK95_26685</name>
</gene>
<evidence type="ECO:0000256" key="2">
    <source>
        <dbReference type="ARBA" id="ARBA00051635"/>
    </source>
</evidence>
<dbReference type="AlphaFoldDB" id="A0A1W7A1B3"/>
<reference evidence="7 8" key="1">
    <citation type="submission" date="2017-05" db="EMBL/GenBank/DDBJ databases">
        <title>Full genome sequence of Pseudorhodoplanes sinuspersici.</title>
        <authorList>
            <person name="Dastgheib S.M.M."/>
            <person name="Shavandi M."/>
            <person name="Tirandaz H."/>
        </authorList>
    </citation>
    <scope>NUCLEOTIDE SEQUENCE [LARGE SCALE GENOMIC DNA]</scope>
    <source>
        <strain evidence="7 8">RIPI110</strain>
    </source>
</reference>
<evidence type="ECO:0000313" key="8">
    <source>
        <dbReference type="Proteomes" id="UP000194137"/>
    </source>
</evidence>
<dbReference type="RefSeq" id="WP_086091684.1">
    <property type="nucleotide sequence ID" value="NZ_CP021112.1"/>
</dbReference>
<dbReference type="InterPro" id="IPR015942">
    <property type="entry name" value="Asp/Glu/hydantoin_racemase"/>
</dbReference>
<comment type="catalytic activity">
    <reaction evidence="6">
        <text>D-5-isobutylhydantoin = L-5-isobutylhydantoin</text>
        <dbReference type="Rhea" id="RHEA:84231"/>
        <dbReference type="ChEBI" id="CHEBI:233609"/>
        <dbReference type="ChEBI" id="CHEBI:233610"/>
    </reaction>
</comment>
<dbReference type="FunFam" id="3.40.50.12500:FF:000001">
    <property type="entry name" value="Putative hydantoin racemase"/>
    <property type="match status" value="1"/>
</dbReference>
<comment type="catalytic activity">
    <reaction evidence="5">
        <text>D-5-benzylhydantoin = L-5-benzylhydantoin</text>
        <dbReference type="Rhea" id="RHEA:83991"/>
        <dbReference type="ChEBI" id="CHEBI:176864"/>
        <dbReference type="ChEBI" id="CHEBI:233540"/>
    </reaction>
</comment>
<organism evidence="7 8">
    <name type="scientific">Pseudorhodoplanes sinuspersici</name>
    <dbReference type="NCBI Taxonomy" id="1235591"/>
    <lineage>
        <taxon>Bacteria</taxon>
        <taxon>Pseudomonadati</taxon>
        <taxon>Pseudomonadota</taxon>
        <taxon>Alphaproteobacteria</taxon>
        <taxon>Hyphomicrobiales</taxon>
        <taxon>Pseudorhodoplanes</taxon>
    </lineage>
</organism>
<keyword evidence="8" id="KW-1185">Reference proteome</keyword>
<evidence type="ECO:0000313" key="7">
    <source>
        <dbReference type="EMBL" id="ARQ03221.1"/>
    </source>
</evidence>
<evidence type="ECO:0000256" key="4">
    <source>
        <dbReference type="ARBA" id="ARBA00067972"/>
    </source>
</evidence>
<comment type="similarity">
    <text evidence="1">Belongs to the HyuE racemase family.</text>
</comment>
<dbReference type="InterPro" id="IPR053714">
    <property type="entry name" value="Iso_Racemase_Enz_sf"/>
</dbReference>